<organism evidence="1">
    <name type="scientific">Micrurus corallinus</name>
    <name type="common">Brazilian coral snake</name>
    <dbReference type="NCBI Taxonomy" id="54390"/>
    <lineage>
        <taxon>Eukaryota</taxon>
        <taxon>Metazoa</taxon>
        <taxon>Chordata</taxon>
        <taxon>Craniata</taxon>
        <taxon>Vertebrata</taxon>
        <taxon>Euteleostomi</taxon>
        <taxon>Lepidosauria</taxon>
        <taxon>Squamata</taxon>
        <taxon>Bifurcata</taxon>
        <taxon>Unidentata</taxon>
        <taxon>Episquamata</taxon>
        <taxon>Toxicofera</taxon>
        <taxon>Serpentes</taxon>
        <taxon>Colubroidea</taxon>
        <taxon>Elapidae</taxon>
        <taxon>Elapinae</taxon>
        <taxon>Micrurus</taxon>
    </lineage>
</organism>
<dbReference type="AlphaFoldDB" id="A0A2D4H503"/>
<proteinExistence type="predicted"/>
<reference evidence="1" key="2">
    <citation type="submission" date="2017-11" db="EMBL/GenBank/DDBJ databases">
        <title>Coralsnake Venomics: Analyses of Venom Gland Transcriptomes and Proteomes of Six Brazilian Taxa.</title>
        <authorList>
            <person name="Aird S.D."/>
            <person name="Jorge da Silva N."/>
            <person name="Qiu L."/>
            <person name="Villar-Briones A."/>
            <person name="Aparecida-Saddi V."/>
            <person name="Campos-Telles M.P."/>
            <person name="Grau M."/>
            <person name="Mikheyev A.S."/>
        </authorList>
    </citation>
    <scope>NUCLEOTIDE SEQUENCE</scope>
    <source>
        <tissue evidence="1">Venom_gland</tissue>
    </source>
</reference>
<evidence type="ECO:0000313" key="1">
    <source>
        <dbReference type="EMBL" id="LAA67050.1"/>
    </source>
</evidence>
<dbReference type="EMBL" id="IACJ01161633">
    <property type="protein sequence ID" value="LAA67050.1"/>
    <property type="molecule type" value="Transcribed_RNA"/>
</dbReference>
<sequence>MDHQLERKDCQETQVFQEHLVLLGCWDKRDLVASQGFLECLGEVVRKVYLALLAPQELPDCVVQKVTEGNPEESQVVWDLRANEGTEGFKVNKSIPYNDSRKGN</sequence>
<accession>A0A2D4H503</accession>
<protein>
    <submittedName>
        <fullName evidence="1">Uncharacterized protein</fullName>
    </submittedName>
</protein>
<reference evidence="1" key="1">
    <citation type="submission" date="2017-07" db="EMBL/GenBank/DDBJ databases">
        <authorList>
            <person name="Mikheyev A."/>
            <person name="Grau M."/>
        </authorList>
    </citation>
    <scope>NUCLEOTIDE SEQUENCE</scope>
    <source>
        <tissue evidence="1">Venom_gland</tissue>
    </source>
</reference>
<name>A0A2D4H503_MICCO</name>